<evidence type="ECO:0000313" key="3">
    <source>
        <dbReference type="EMBL" id="KZT65184.1"/>
    </source>
</evidence>
<feature type="compositionally biased region" description="Pro residues" evidence="2">
    <location>
        <begin position="280"/>
        <end position="295"/>
    </location>
</feature>
<feature type="compositionally biased region" description="Low complexity" evidence="2">
    <location>
        <begin position="296"/>
        <end position="325"/>
    </location>
</feature>
<feature type="compositionally biased region" description="Basic and acidic residues" evidence="2">
    <location>
        <begin position="24"/>
        <end position="34"/>
    </location>
</feature>
<feature type="compositionally biased region" description="Low complexity" evidence="2">
    <location>
        <begin position="241"/>
        <end position="251"/>
    </location>
</feature>
<feature type="compositionally biased region" description="Low complexity" evidence="2">
    <location>
        <begin position="865"/>
        <end position="879"/>
    </location>
</feature>
<feature type="compositionally biased region" description="Basic and acidic residues" evidence="2">
    <location>
        <begin position="904"/>
        <end position="915"/>
    </location>
</feature>
<sequence length="915" mass="96632">MSSPGRTSTSRLRSKTSDLSDFLRGGRNDQRQLESDLLPLPPHPDTQPETPSKGKHKISFFGRKRKSSFVSPVAAKPAESRVQRDSEVPPLPQISTDKQSTRYPAGPSSPPSSPSSPTLYTNPPSTLPPLDVSPPSFGPLSQFIHSKSIRRLSGGHAEYKAKAGSSIPVPAVHRLRPQKSTSFEHTRRSDESQSTLPGRPTGIPARKGPSHSRKNSGGRPTITVSAPPPDADDSRQSDITPRASRLPRSGPSLPPQGPLRSPRRRAQEAPETPSSDDSRPPSPQLPMYFPVPPGPLAAGAEEASSGAGLELASRRSSVSASSVSSTRGVRTFSILKSKSSRDRLPQKRASAVPAQDAHVAADVVSDDDGSKSAPEPSSRTALPYRPAPSSTSLARSDTLAGTGPASDVRTSSTSPGPPTDPLPSPPPSAPASVRSINRVTSDEYQSDSGASLSTMPTIPSVASTRMSVGQVHQILFRHRTGTVTSLASTSTGSGTLASTGSGPSTGDTERASSNPPSPLREQFLSENRTVPRPRARMSVQEGTEEPQIGAQLTTVEQLREALQAQSAKYQRLSTYLLTLSERHAVEKNELIRRIETLEKDARRREREITGLRWLVMNASPGNGIAATNGNGAAAKEGQSPTKPSPVMKLRERMRSVSVSNAQGSHRGGRKVGTPPEWALSTDSQGDGSIEEGLLETQQSISDLIAPLQPSPPTSDAVASPVPVSRMRRANTWSLPEAMNRHAISAAQQRRPRRTSSPTLPGSVTGLGISVGDLPSIPSLPESELGHDMSPMTSPSETVVSIPSLTAADSASSGLSAIPEAPATPVRASMEKGMPDVPKEKDLNGRRLRRESAVMGSPHIPGRHTSSPSISSSSPASASAAYAGNLEMGASPSIGQVLDRVSMTDSDHGSEKRQPK</sequence>
<feature type="compositionally biased region" description="Basic and acidic residues" evidence="2">
    <location>
        <begin position="828"/>
        <end position="844"/>
    </location>
</feature>
<feature type="compositionally biased region" description="Basic and acidic residues" evidence="2">
    <location>
        <begin position="78"/>
        <end position="87"/>
    </location>
</feature>
<proteinExistence type="predicted"/>
<feature type="compositionally biased region" description="Pro residues" evidence="2">
    <location>
        <begin position="415"/>
        <end position="429"/>
    </location>
</feature>
<feature type="compositionally biased region" description="Polar residues" evidence="2">
    <location>
        <begin position="93"/>
        <end position="102"/>
    </location>
</feature>
<feature type="compositionally biased region" description="Polar residues" evidence="2">
    <location>
        <begin position="790"/>
        <end position="814"/>
    </location>
</feature>
<accession>A0A165M3H1</accession>
<feature type="compositionally biased region" description="Polar residues" evidence="2">
    <location>
        <begin position="434"/>
        <end position="457"/>
    </location>
</feature>
<gene>
    <name evidence="3" type="ORF">DAEQUDRAFT_540035</name>
</gene>
<keyword evidence="1" id="KW-0175">Coiled coil</keyword>
<dbReference type="Proteomes" id="UP000076727">
    <property type="component" value="Unassembled WGS sequence"/>
</dbReference>
<feature type="region of interest" description="Disordered" evidence="2">
    <location>
        <begin position="484"/>
        <end position="546"/>
    </location>
</feature>
<evidence type="ECO:0000256" key="1">
    <source>
        <dbReference type="SAM" id="Coils"/>
    </source>
</evidence>
<feature type="compositionally biased region" description="Basic and acidic residues" evidence="2">
    <location>
        <begin position="182"/>
        <end position="191"/>
    </location>
</feature>
<evidence type="ECO:0000313" key="4">
    <source>
        <dbReference type="Proteomes" id="UP000076727"/>
    </source>
</evidence>
<feature type="compositionally biased region" description="Low complexity" evidence="2">
    <location>
        <begin position="1"/>
        <end position="11"/>
    </location>
</feature>
<evidence type="ECO:0000256" key="2">
    <source>
        <dbReference type="SAM" id="MobiDB-lite"/>
    </source>
</evidence>
<protein>
    <submittedName>
        <fullName evidence="3">Uncharacterized protein</fullName>
    </submittedName>
</protein>
<organism evidence="3 4">
    <name type="scientific">Daedalea quercina L-15889</name>
    <dbReference type="NCBI Taxonomy" id="1314783"/>
    <lineage>
        <taxon>Eukaryota</taxon>
        <taxon>Fungi</taxon>
        <taxon>Dikarya</taxon>
        <taxon>Basidiomycota</taxon>
        <taxon>Agaricomycotina</taxon>
        <taxon>Agaricomycetes</taxon>
        <taxon>Polyporales</taxon>
        <taxon>Fomitopsis</taxon>
    </lineage>
</organism>
<feature type="region of interest" description="Disordered" evidence="2">
    <location>
        <begin position="892"/>
        <end position="915"/>
    </location>
</feature>
<dbReference type="AlphaFoldDB" id="A0A165M3H1"/>
<feature type="region of interest" description="Disordered" evidence="2">
    <location>
        <begin position="1"/>
        <end position="141"/>
    </location>
</feature>
<dbReference type="EMBL" id="KV429110">
    <property type="protein sequence ID" value="KZT65184.1"/>
    <property type="molecule type" value="Genomic_DNA"/>
</dbReference>
<dbReference type="OrthoDB" id="2803037at2759"/>
<reference evidence="3 4" key="1">
    <citation type="journal article" date="2016" name="Mol. Biol. Evol.">
        <title>Comparative Genomics of Early-Diverging Mushroom-Forming Fungi Provides Insights into the Origins of Lignocellulose Decay Capabilities.</title>
        <authorList>
            <person name="Nagy L.G."/>
            <person name="Riley R."/>
            <person name="Tritt A."/>
            <person name="Adam C."/>
            <person name="Daum C."/>
            <person name="Floudas D."/>
            <person name="Sun H."/>
            <person name="Yadav J.S."/>
            <person name="Pangilinan J."/>
            <person name="Larsson K.H."/>
            <person name="Matsuura K."/>
            <person name="Barry K."/>
            <person name="Labutti K."/>
            <person name="Kuo R."/>
            <person name="Ohm R.A."/>
            <person name="Bhattacharya S.S."/>
            <person name="Shirouzu T."/>
            <person name="Yoshinaga Y."/>
            <person name="Martin F.M."/>
            <person name="Grigoriev I.V."/>
            <person name="Hibbett D.S."/>
        </authorList>
    </citation>
    <scope>NUCLEOTIDE SEQUENCE [LARGE SCALE GENOMIC DNA]</scope>
    <source>
        <strain evidence="3 4">L-15889</strain>
    </source>
</reference>
<name>A0A165M3H1_9APHY</name>
<feature type="region of interest" description="Disordered" evidence="2">
    <location>
        <begin position="658"/>
        <end position="688"/>
    </location>
</feature>
<feature type="compositionally biased region" description="Low complexity" evidence="2">
    <location>
        <begin position="484"/>
        <end position="506"/>
    </location>
</feature>
<feature type="compositionally biased region" description="Low complexity" evidence="2">
    <location>
        <begin position="115"/>
        <end position="130"/>
    </location>
</feature>
<feature type="region of interest" description="Disordered" evidence="2">
    <location>
        <begin position="154"/>
        <end position="457"/>
    </location>
</feature>
<feature type="region of interest" description="Disordered" evidence="2">
    <location>
        <begin position="730"/>
        <end position="879"/>
    </location>
</feature>
<feature type="compositionally biased region" description="Basic residues" evidence="2">
    <location>
        <begin position="53"/>
        <end position="67"/>
    </location>
</feature>
<feature type="compositionally biased region" description="Low complexity" evidence="2">
    <location>
        <begin position="349"/>
        <end position="363"/>
    </location>
</feature>
<keyword evidence="4" id="KW-1185">Reference proteome</keyword>
<feature type="coiled-coil region" evidence="1">
    <location>
        <begin position="580"/>
        <end position="607"/>
    </location>
</feature>